<dbReference type="InterPro" id="IPR044822">
    <property type="entry name" value="Myb_DNA-bind_4"/>
</dbReference>
<keyword evidence="5" id="KW-1185">Reference proteome</keyword>
<evidence type="ECO:0000259" key="3">
    <source>
        <dbReference type="Pfam" id="PF13837"/>
    </source>
</evidence>
<evidence type="ECO:0000256" key="1">
    <source>
        <dbReference type="SAM" id="Coils"/>
    </source>
</evidence>
<dbReference type="PANTHER" id="PTHR42833:SF1">
    <property type="entry name" value="UMP KINASE"/>
    <property type="match status" value="1"/>
</dbReference>
<evidence type="ECO:0000256" key="2">
    <source>
        <dbReference type="SAM" id="MobiDB-lite"/>
    </source>
</evidence>
<dbReference type="GO" id="GO:0006225">
    <property type="term" value="P:UDP biosynthetic process"/>
    <property type="evidence" value="ECO:0007669"/>
    <property type="project" value="TreeGrafter"/>
</dbReference>
<organism evidence="4 5">
    <name type="scientific">Musa troglodytarum</name>
    <name type="common">fe'i banana</name>
    <dbReference type="NCBI Taxonomy" id="320322"/>
    <lineage>
        <taxon>Eukaryota</taxon>
        <taxon>Viridiplantae</taxon>
        <taxon>Streptophyta</taxon>
        <taxon>Embryophyta</taxon>
        <taxon>Tracheophyta</taxon>
        <taxon>Spermatophyta</taxon>
        <taxon>Magnoliopsida</taxon>
        <taxon>Liliopsida</taxon>
        <taxon>Zingiberales</taxon>
        <taxon>Musaceae</taxon>
        <taxon>Musa</taxon>
    </lineage>
</organism>
<feature type="region of interest" description="Disordered" evidence="2">
    <location>
        <begin position="24"/>
        <end position="44"/>
    </location>
</feature>
<accession>A0A9E7HZ94</accession>
<dbReference type="SUPFAM" id="SSF53633">
    <property type="entry name" value="Carbamate kinase-like"/>
    <property type="match status" value="1"/>
</dbReference>
<reference evidence="4" key="1">
    <citation type="submission" date="2022-05" db="EMBL/GenBank/DDBJ databases">
        <title>The Musa troglodytarum L. genome provides insights into the mechanism of non-climacteric behaviour and enrichment of carotenoids.</title>
        <authorList>
            <person name="Wang J."/>
        </authorList>
    </citation>
    <scope>NUCLEOTIDE SEQUENCE</scope>
    <source>
        <tissue evidence="4">Leaf</tissue>
    </source>
</reference>
<feature type="domain" description="Myb/SANT-like DNA-binding" evidence="3">
    <location>
        <begin position="200"/>
        <end position="287"/>
    </location>
</feature>
<dbReference type="Gene3D" id="1.10.10.60">
    <property type="entry name" value="Homeodomain-like"/>
    <property type="match status" value="1"/>
</dbReference>
<dbReference type="Pfam" id="PF13837">
    <property type="entry name" value="Myb_DNA-bind_4"/>
    <property type="match status" value="1"/>
</dbReference>
<dbReference type="EMBL" id="CP097511">
    <property type="protein sequence ID" value="URE42941.1"/>
    <property type="molecule type" value="Genomic_DNA"/>
</dbReference>
<dbReference type="AlphaFoldDB" id="A0A9E7HZ94"/>
<dbReference type="InterPro" id="IPR036393">
    <property type="entry name" value="AceGlu_kinase-like_sf"/>
</dbReference>
<dbReference type="GO" id="GO:0033862">
    <property type="term" value="F:UMP kinase activity"/>
    <property type="evidence" value="ECO:0007669"/>
    <property type="project" value="TreeGrafter"/>
</dbReference>
<dbReference type="PANTHER" id="PTHR42833">
    <property type="entry name" value="URIDYLATE KINASE"/>
    <property type="match status" value="1"/>
</dbReference>
<protein>
    <submittedName>
        <fullName evidence="4">Alcohol dehydrogenase transcription factor Myb/SANT-like</fullName>
    </submittedName>
</protein>
<evidence type="ECO:0000313" key="4">
    <source>
        <dbReference type="EMBL" id="URE42941.1"/>
    </source>
</evidence>
<dbReference type="Proteomes" id="UP001055439">
    <property type="component" value="Chromosome 9"/>
</dbReference>
<proteinExistence type="predicted"/>
<feature type="region of interest" description="Disordered" evidence="2">
    <location>
        <begin position="122"/>
        <end position="180"/>
    </location>
</feature>
<gene>
    <name evidence="4" type="ORF">MUK42_14601</name>
</gene>
<keyword evidence="1" id="KW-0175">Coiled coil</keyword>
<sequence length="558" mass="61200">MPAGCKDELEEELPAMVGSGHSYCGSRPGLSQHRGGPSLSPRPRYVTTKAAPIPLHHRVHRLLCAAESIASSGKKGVVVDGRGREDHEGYGEAFGQTDASKCPVAPAFDDHCFAVDADQHPAAADDDDVDTDNADRRGVATSASHHQHLHHQQQPHHQSPKRKDRDDASDGEPPYCYNSSLVANKKSRPMWSSGDNGKRREEWTDTAIGSLLDAYTAKYEQLNRGNLRGRDWEDVATTVSERCNKSVERCKNKIDNLKKQYKVECQRLNSSGVPTGHWPWFKKMEQIVGSSSSSLKAASDDDKSITVGGPAAVMTRIRSYPVAISGPVSINNNSEAMALIAKEIAIQTILVAVVIGGQNIFCGYTWIAATGIDRATTYQMGMMESLMNAIMLQASLEKLGVEVRIQSTLMMQEIAEPYIRHELSIILKNEESKYLVGLVQPQETHFLAQILQLPCGPLKTIDLYDLTTVRADAVLKGTAVDSIYNSHSRNSNGSAFEHVSFRELVSRGFTAMDMTAQNICEENSIPVVIFNLSEPGNVSKALYADQIVILIDRSGRII</sequence>
<feature type="region of interest" description="Disordered" evidence="2">
    <location>
        <begin position="77"/>
        <end position="97"/>
    </location>
</feature>
<name>A0A9E7HZ94_9LILI</name>
<feature type="compositionally biased region" description="Basic residues" evidence="2">
    <location>
        <begin position="145"/>
        <end position="160"/>
    </location>
</feature>
<evidence type="ECO:0000313" key="5">
    <source>
        <dbReference type="Proteomes" id="UP001055439"/>
    </source>
</evidence>
<feature type="compositionally biased region" description="Basic and acidic residues" evidence="2">
    <location>
        <begin position="81"/>
        <end position="90"/>
    </location>
</feature>
<feature type="coiled-coil region" evidence="1">
    <location>
        <begin position="240"/>
        <end position="267"/>
    </location>
</feature>
<dbReference type="FunFam" id="1.10.10.60:FF:000238">
    <property type="entry name" value="Aspartate/glutamate/uridylate kinase family protein"/>
    <property type="match status" value="1"/>
</dbReference>
<dbReference type="Gene3D" id="3.40.1160.10">
    <property type="entry name" value="Acetylglutamate kinase-like"/>
    <property type="match status" value="2"/>
</dbReference>
<dbReference type="OrthoDB" id="409889at2759"/>